<protein>
    <submittedName>
        <fullName evidence="1">Uncharacterized protein</fullName>
    </submittedName>
</protein>
<dbReference type="Proteomes" id="UP001056120">
    <property type="component" value="Linkage Group LG18"/>
</dbReference>
<proteinExistence type="predicted"/>
<evidence type="ECO:0000313" key="2">
    <source>
        <dbReference type="Proteomes" id="UP001056120"/>
    </source>
</evidence>
<accession>A0ACB9E6B2</accession>
<name>A0ACB9E6B2_9ASTR</name>
<organism evidence="1 2">
    <name type="scientific">Smallanthus sonchifolius</name>
    <dbReference type="NCBI Taxonomy" id="185202"/>
    <lineage>
        <taxon>Eukaryota</taxon>
        <taxon>Viridiplantae</taxon>
        <taxon>Streptophyta</taxon>
        <taxon>Embryophyta</taxon>
        <taxon>Tracheophyta</taxon>
        <taxon>Spermatophyta</taxon>
        <taxon>Magnoliopsida</taxon>
        <taxon>eudicotyledons</taxon>
        <taxon>Gunneridae</taxon>
        <taxon>Pentapetalae</taxon>
        <taxon>asterids</taxon>
        <taxon>campanulids</taxon>
        <taxon>Asterales</taxon>
        <taxon>Asteraceae</taxon>
        <taxon>Asteroideae</taxon>
        <taxon>Heliantheae alliance</taxon>
        <taxon>Millerieae</taxon>
        <taxon>Smallanthus</taxon>
    </lineage>
</organism>
<keyword evidence="2" id="KW-1185">Reference proteome</keyword>
<evidence type="ECO:0000313" key="1">
    <source>
        <dbReference type="EMBL" id="KAI3754459.1"/>
    </source>
</evidence>
<dbReference type="EMBL" id="CM042035">
    <property type="protein sequence ID" value="KAI3754459.1"/>
    <property type="molecule type" value="Genomic_DNA"/>
</dbReference>
<sequence length="308" mass="35304">MDGIPAKMGHFVVDSFCPKKMQINVEKHKIKINCEAILQLLGVPCGDVTIESMGKLKKGDESVRAWRTRYSGNFMAPTEFVSNIETKEDEDCFNLRMDFLMCFLAVMVECNGQGGCKEKILDKLIGETDFNKINWCAYILDSVKGCKKRWKSNDRNVPFSGPLAILTMLYVDSIECKGIKMDKNTNLISFWNMSRLKERQKWEIENCGFGKGMFKRLSKVIVDEDEGNIGYSYVAENGHEKKRLINKVREEENDGSTLHQNKSDYVYDGPPFSIGLTQLESRYCVDETKHIEESNMEKWSDEVESSDI</sequence>
<reference evidence="2" key="1">
    <citation type="journal article" date="2022" name="Mol. Ecol. Resour.">
        <title>The genomes of chicory, endive, great burdock and yacon provide insights into Asteraceae palaeo-polyploidization history and plant inulin production.</title>
        <authorList>
            <person name="Fan W."/>
            <person name="Wang S."/>
            <person name="Wang H."/>
            <person name="Wang A."/>
            <person name="Jiang F."/>
            <person name="Liu H."/>
            <person name="Zhao H."/>
            <person name="Xu D."/>
            <person name="Zhang Y."/>
        </authorList>
    </citation>
    <scope>NUCLEOTIDE SEQUENCE [LARGE SCALE GENOMIC DNA]</scope>
    <source>
        <strain evidence="2">cv. Yunnan</strain>
    </source>
</reference>
<gene>
    <name evidence="1" type="ORF">L1987_54243</name>
</gene>
<reference evidence="1 2" key="2">
    <citation type="journal article" date="2022" name="Mol. Ecol. Resour.">
        <title>The genomes of chicory, endive, great burdock and yacon provide insights into Asteraceae paleo-polyploidization history and plant inulin production.</title>
        <authorList>
            <person name="Fan W."/>
            <person name="Wang S."/>
            <person name="Wang H."/>
            <person name="Wang A."/>
            <person name="Jiang F."/>
            <person name="Liu H."/>
            <person name="Zhao H."/>
            <person name="Xu D."/>
            <person name="Zhang Y."/>
        </authorList>
    </citation>
    <scope>NUCLEOTIDE SEQUENCE [LARGE SCALE GENOMIC DNA]</scope>
    <source>
        <strain evidence="2">cv. Yunnan</strain>
        <tissue evidence="1">Leaves</tissue>
    </source>
</reference>
<comment type="caution">
    <text evidence="1">The sequence shown here is derived from an EMBL/GenBank/DDBJ whole genome shotgun (WGS) entry which is preliminary data.</text>
</comment>